<feature type="domain" description="Myb-like" evidence="6">
    <location>
        <begin position="429"/>
        <end position="505"/>
    </location>
</feature>
<dbReference type="InterPro" id="IPR001005">
    <property type="entry name" value="SANT/Myb"/>
</dbReference>
<evidence type="ECO:0000256" key="1">
    <source>
        <dbReference type="ARBA" id="ARBA00004123"/>
    </source>
</evidence>
<gene>
    <name evidence="8" type="ORF">LAMI_0C05864G</name>
</gene>
<name>A0A1G4J305_9SACH</name>
<feature type="region of interest" description="Disordered" evidence="5">
    <location>
        <begin position="1"/>
        <end position="192"/>
    </location>
</feature>
<keyword evidence="2" id="KW-0677">Repeat</keyword>
<dbReference type="STRING" id="1230905.A0A1G4J305"/>
<dbReference type="GO" id="GO:0031981">
    <property type="term" value="C:nuclear lumen"/>
    <property type="evidence" value="ECO:0007669"/>
    <property type="project" value="UniProtKB-ARBA"/>
</dbReference>
<dbReference type="GO" id="GO:0000976">
    <property type="term" value="F:transcription cis-regulatory region binding"/>
    <property type="evidence" value="ECO:0007669"/>
    <property type="project" value="TreeGrafter"/>
</dbReference>
<dbReference type="GO" id="GO:0000785">
    <property type="term" value="C:chromatin"/>
    <property type="evidence" value="ECO:0007669"/>
    <property type="project" value="UniProtKB-ARBA"/>
</dbReference>
<feature type="compositionally biased region" description="Basic residues" evidence="5">
    <location>
        <begin position="173"/>
        <end position="190"/>
    </location>
</feature>
<keyword evidence="9" id="KW-1185">Reference proteome</keyword>
<feature type="compositionally biased region" description="Basic and acidic residues" evidence="5">
    <location>
        <begin position="93"/>
        <end position="102"/>
    </location>
</feature>
<dbReference type="SMART" id="SM00717">
    <property type="entry name" value="SANT"/>
    <property type="match status" value="4"/>
</dbReference>
<dbReference type="AlphaFoldDB" id="A0A1G4J305"/>
<reference evidence="8" key="1">
    <citation type="submission" date="2016-03" db="EMBL/GenBank/DDBJ databases">
        <authorList>
            <person name="Ploux O."/>
        </authorList>
    </citation>
    <scope>NUCLEOTIDE SEQUENCE [LARGE SCALE GENOMIC DNA]</scope>
</reference>
<feature type="compositionally biased region" description="Basic and acidic residues" evidence="5">
    <location>
        <begin position="159"/>
        <end position="170"/>
    </location>
</feature>
<dbReference type="Pfam" id="PF13921">
    <property type="entry name" value="Myb_DNA-bind_6"/>
    <property type="match status" value="1"/>
</dbReference>
<dbReference type="SUPFAM" id="SSF46689">
    <property type="entry name" value="Homeodomain-like"/>
    <property type="match status" value="2"/>
</dbReference>
<evidence type="ECO:0000259" key="6">
    <source>
        <dbReference type="PROSITE" id="PS50090"/>
    </source>
</evidence>
<dbReference type="PROSITE" id="PS51294">
    <property type="entry name" value="HTH_MYB"/>
    <property type="match status" value="2"/>
</dbReference>
<sequence length="624" mass="69971">MPQQMSYSGDGVSQVHGGHHESVEEAVFKYVGVDLDENKHGERSGTDGDESQRDRNLDQKNARNDVNWFLRHGLEEVGTDHGDDEEHVTASPRAHESLESNGHRQHGNSSGPGAPQSVAAAAVAAALAASSKTGRSVETGGPNGDPLSHRPDAFQPAQLKERVVRDDRPVHTSGKRRRDNGKTSSSKRSRLQLAAVDPELASLDDHEVTEHEQLVQKAILDADSIAHHPDFQHYLTADDESALTQQELAQQELPSSLAASLGSDRRKKLEVLPKVLAPSGGRDNDVSSLIQDAAAKASNFISPQSQATGKSFDASEEQALEQFVSDYQAIKNLSRRQICERIWSNERRKDDFWTNICKVLPYRTRSSIYKHVRRKYHVFEQRGKWTPEEERELAQLCALKEGQWSEIGKALGRMPEDCRDRWRNYVKCGTNRASNKWSLEEEERLKKVITELLEVANTDAVTMPSDGDDNNVSPSKESINWTIVSERMGGTRSRIQCRYKWNKLLKKQAMSKIRNISEEDETWILGKLRDMGFTDDSQVDWDELATLMPGRPYSGTELKLCYEKLRTCVRFYKDRTINQICKELLGYGNANKSDRIGGNIGDAELSHEGSVTKENGSPQLEGKN</sequence>
<feature type="region of interest" description="Disordered" evidence="5">
    <location>
        <begin position="599"/>
        <end position="624"/>
    </location>
</feature>
<evidence type="ECO:0000256" key="4">
    <source>
        <dbReference type="ARBA" id="ARBA00023242"/>
    </source>
</evidence>
<feature type="domain" description="HTH myb-type" evidence="7">
    <location>
        <begin position="480"/>
        <end position="509"/>
    </location>
</feature>
<dbReference type="GO" id="GO:0003700">
    <property type="term" value="F:DNA-binding transcription factor activity"/>
    <property type="evidence" value="ECO:0007669"/>
    <property type="project" value="TreeGrafter"/>
</dbReference>
<evidence type="ECO:0000313" key="9">
    <source>
        <dbReference type="Proteomes" id="UP000191024"/>
    </source>
</evidence>
<accession>A0A1G4J305</accession>
<organism evidence="8 9">
    <name type="scientific">Lachancea mirantina</name>
    <dbReference type="NCBI Taxonomy" id="1230905"/>
    <lineage>
        <taxon>Eukaryota</taxon>
        <taxon>Fungi</taxon>
        <taxon>Dikarya</taxon>
        <taxon>Ascomycota</taxon>
        <taxon>Saccharomycotina</taxon>
        <taxon>Saccharomycetes</taxon>
        <taxon>Saccharomycetales</taxon>
        <taxon>Saccharomycetaceae</taxon>
        <taxon>Lachancea</taxon>
    </lineage>
</organism>
<protein>
    <submittedName>
        <fullName evidence="8">LAMI_0C05864g1_1</fullName>
    </submittedName>
</protein>
<feature type="compositionally biased region" description="Basic and acidic residues" evidence="5">
    <location>
        <begin position="72"/>
        <end position="81"/>
    </location>
</feature>
<dbReference type="Gene3D" id="1.10.10.60">
    <property type="entry name" value="Homeodomain-like"/>
    <property type="match status" value="2"/>
</dbReference>
<dbReference type="PANTHER" id="PTHR46380:SF2">
    <property type="entry name" value="CYCLIN-D-BINDING MYB-LIKE TRANSCRIPTION FACTOR 1"/>
    <property type="match status" value="1"/>
</dbReference>
<dbReference type="Pfam" id="PF21559">
    <property type="entry name" value="Reb1_MybAD"/>
    <property type="match status" value="1"/>
</dbReference>
<feature type="compositionally biased region" description="Low complexity" evidence="5">
    <location>
        <begin position="109"/>
        <end position="131"/>
    </location>
</feature>
<dbReference type="GO" id="GO:0006353">
    <property type="term" value="P:DNA-templated transcription termination"/>
    <property type="evidence" value="ECO:0007669"/>
    <property type="project" value="UniProtKB-ARBA"/>
</dbReference>
<dbReference type="Proteomes" id="UP000191024">
    <property type="component" value="Chromosome C"/>
</dbReference>
<evidence type="ECO:0000259" key="7">
    <source>
        <dbReference type="PROSITE" id="PS51294"/>
    </source>
</evidence>
<feature type="compositionally biased region" description="Basic and acidic residues" evidence="5">
    <location>
        <begin position="36"/>
        <end position="63"/>
    </location>
</feature>
<evidence type="ECO:0000256" key="2">
    <source>
        <dbReference type="ARBA" id="ARBA00022737"/>
    </source>
</evidence>
<evidence type="ECO:0000256" key="5">
    <source>
        <dbReference type="SAM" id="MobiDB-lite"/>
    </source>
</evidence>
<dbReference type="FunFam" id="1.10.10.60:FF:000387">
    <property type="entry name" value="Replication termination factor 1"/>
    <property type="match status" value="1"/>
</dbReference>
<dbReference type="InterPro" id="IPR049260">
    <property type="entry name" value="REB1_MybAD"/>
</dbReference>
<dbReference type="InterPro" id="IPR009057">
    <property type="entry name" value="Homeodomain-like_sf"/>
</dbReference>
<dbReference type="InterPro" id="IPR017930">
    <property type="entry name" value="Myb_dom"/>
</dbReference>
<proteinExistence type="predicted"/>
<feature type="compositionally biased region" description="Basic and acidic residues" evidence="5">
    <location>
        <begin position="18"/>
        <end position="27"/>
    </location>
</feature>
<keyword evidence="4" id="KW-0539">Nucleus</keyword>
<dbReference type="EMBL" id="LT598466">
    <property type="protein sequence ID" value="SCU84024.1"/>
    <property type="molecule type" value="Genomic_DNA"/>
</dbReference>
<dbReference type="PROSITE" id="PS50090">
    <property type="entry name" value="MYB_LIKE"/>
    <property type="match status" value="2"/>
</dbReference>
<feature type="domain" description="Myb-like" evidence="6">
    <location>
        <begin position="381"/>
        <end position="426"/>
    </location>
</feature>
<dbReference type="PANTHER" id="PTHR46380">
    <property type="entry name" value="CYCLIN-D-BINDING MYB-LIKE TRANSCRIPTION FACTOR 1"/>
    <property type="match status" value="1"/>
</dbReference>
<dbReference type="CDD" id="cd00167">
    <property type="entry name" value="SANT"/>
    <property type="match status" value="2"/>
</dbReference>
<dbReference type="InterPro" id="IPR051651">
    <property type="entry name" value="DMTF1_DNA-bind_reg"/>
</dbReference>
<dbReference type="OrthoDB" id="39591at2759"/>
<evidence type="ECO:0000313" key="8">
    <source>
        <dbReference type="EMBL" id="SCU84024.1"/>
    </source>
</evidence>
<comment type="subcellular location">
    <subcellularLocation>
        <location evidence="1">Nucleus</location>
    </subcellularLocation>
</comment>
<keyword evidence="3" id="KW-0238">DNA-binding</keyword>
<feature type="domain" description="HTH myb-type" evidence="7">
    <location>
        <begin position="377"/>
        <end position="430"/>
    </location>
</feature>
<evidence type="ECO:0000256" key="3">
    <source>
        <dbReference type="ARBA" id="ARBA00023125"/>
    </source>
</evidence>